<comment type="similarity">
    <text evidence="3">Belongs to the DRC4 family.</text>
</comment>
<name>A0A672KMJ9_SINGR</name>
<evidence type="ECO:0000256" key="10">
    <source>
        <dbReference type="ARBA" id="ARBA00023212"/>
    </source>
</evidence>
<evidence type="ECO:0000256" key="12">
    <source>
        <dbReference type="ARBA" id="ARBA00031568"/>
    </source>
</evidence>
<evidence type="ECO:0000256" key="1">
    <source>
        <dbReference type="ARBA" id="ARBA00004230"/>
    </source>
</evidence>
<evidence type="ECO:0000256" key="3">
    <source>
        <dbReference type="ARBA" id="ARBA00009859"/>
    </source>
</evidence>
<keyword evidence="7" id="KW-0282">Flagellum</keyword>
<proteinExistence type="inferred from homology"/>
<evidence type="ECO:0000259" key="13">
    <source>
        <dbReference type="Pfam" id="PF13851"/>
    </source>
</evidence>
<protein>
    <recommendedName>
        <fullName evidence="4">Dynein regulatory complex subunit 4</fullName>
    </recommendedName>
    <alternativeName>
        <fullName evidence="12">Growth arrest-specific protein 8</fullName>
    </alternativeName>
</protein>
<dbReference type="PANTHER" id="PTHR31543">
    <property type="entry name" value="DYNEIN REGULATORY COMPLEX SUBUNIT 4"/>
    <property type="match status" value="1"/>
</dbReference>
<evidence type="ECO:0000256" key="6">
    <source>
        <dbReference type="ARBA" id="ARBA00022701"/>
    </source>
</evidence>
<dbReference type="OMA" id="RKIQMAH"/>
<keyword evidence="9" id="KW-0969">Cilium</keyword>
<dbReference type="PANTHER" id="PTHR31543:SF0">
    <property type="entry name" value="DYNEIN REGULATORY COMPLEX SUBUNIT 4"/>
    <property type="match status" value="1"/>
</dbReference>
<dbReference type="Ensembl" id="ENSSGRT00000013961.1">
    <property type="protein sequence ID" value="ENSSGRP00000012895.1"/>
    <property type="gene ID" value="ENSSGRG00000008231.1"/>
</dbReference>
<dbReference type="Pfam" id="PF13851">
    <property type="entry name" value="GAS"/>
    <property type="match status" value="1"/>
</dbReference>
<dbReference type="InterPro" id="IPR039308">
    <property type="entry name" value="GAS8"/>
</dbReference>
<dbReference type="InParanoid" id="A0A672KMJ9"/>
<comment type="subcellular location">
    <subcellularLocation>
        <location evidence="1">Cell projection</location>
        <location evidence="1">Cilium</location>
        <location evidence="1">Flagellum</location>
    </subcellularLocation>
    <subcellularLocation>
        <location evidence="2">Cytoplasm</location>
        <location evidence="2">Cytoskeleton</location>
    </subcellularLocation>
</comment>
<evidence type="ECO:0000256" key="7">
    <source>
        <dbReference type="ARBA" id="ARBA00022846"/>
    </source>
</evidence>
<dbReference type="GO" id="GO:0005874">
    <property type="term" value="C:microtubule"/>
    <property type="evidence" value="ECO:0007669"/>
    <property type="project" value="UniProtKB-KW"/>
</dbReference>
<evidence type="ECO:0000256" key="9">
    <source>
        <dbReference type="ARBA" id="ARBA00023069"/>
    </source>
</evidence>
<dbReference type="GO" id="GO:0008017">
    <property type="term" value="F:microtubule binding"/>
    <property type="evidence" value="ECO:0007669"/>
    <property type="project" value="InterPro"/>
</dbReference>
<keyword evidence="11" id="KW-0966">Cell projection</keyword>
<dbReference type="GO" id="GO:0030317">
    <property type="term" value="P:flagellated sperm motility"/>
    <property type="evidence" value="ECO:0007669"/>
    <property type="project" value="TreeGrafter"/>
</dbReference>
<reference evidence="14" key="2">
    <citation type="submission" date="2025-09" db="UniProtKB">
        <authorList>
            <consortium name="Ensembl"/>
        </authorList>
    </citation>
    <scope>IDENTIFICATION</scope>
</reference>
<dbReference type="Proteomes" id="UP000472262">
    <property type="component" value="Unassembled WGS sequence"/>
</dbReference>
<accession>A0A672KMJ9</accession>
<keyword evidence="5" id="KW-0963">Cytoplasm</keyword>
<evidence type="ECO:0000256" key="5">
    <source>
        <dbReference type="ARBA" id="ARBA00022490"/>
    </source>
</evidence>
<evidence type="ECO:0000256" key="4">
    <source>
        <dbReference type="ARBA" id="ARBA00021301"/>
    </source>
</evidence>
<dbReference type="GO" id="GO:0031514">
    <property type="term" value="C:motile cilium"/>
    <property type="evidence" value="ECO:0007669"/>
    <property type="project" value="UniProtKB-SubCell"/>
</dbReference>
<evidence type="ECO:0000256" key="11">
    <source>
        <dbReference type="ARBA" id="ARBA00023273"/>
    </source>
</evidence>
<keyword evidence="15" id="KW-1185">Reference proteome</keyword>
<evidence type="ECO:0000256" key="2">
    <source>
        <dbReference type="ARBA" id="ARBA00004245"/>
    </source>
</evidence>
<keyword evidence="6" id="KW-0493">Microtubule</keyword>
<dbReference type="GO" id="GO:0005794">
    <property type="term" value="C:Golgi apparatus"/>
    <property type="evidence" value="ECO:0007669"/>
    <property type="project" value="TreeGrafter"/>
</dbReference>
<keyword evidence="10" id="KW-0206">Cytoskeleton</keyword>
<feature type="domain" description="Growth arrest-specific protein 8" evidence="13">
    <location>
        <begin position="139"/>
        <end position="170"/>
    </location>
</feature>
<sequence>LEEGEERHQVEIKVYKQKVKHLLYEEQNMLSELKAESVVSSKLLQKEHAAFENQLRKDMCCLKVDVKEQELSNENVIKNLHLKHDEEITVLRNDFARQVREIESKYKKKMQKLRQEEELRCKTEIHEIEERKNSHINMLMMNHEKAFRDIRNYFNDIVYKNLDLITSLKVKNQITEFLSLSSRYRNFSSSDLISITVAFKCIGANPISLTVLIQSA</sequence>
<evidence type="ECO:0000313" key="15">
    <source>
        <dbReference type="Proteomes" id="UP000472262"/>
    </source>
</evidence>
<dbReference type="InterPro" id="IPR025593">
    <property type="entry name" value="GAS8_dom"/>
</dbReference>
<evidence type="ECO:0000256" key="8">
    <source>
        <dbReference type="ARBA" id="ARBA00023054"/>
    </source>
</evidence>
<keyword evidence="8" id="KW-0175">Coiled coil</keyword>
<evidence type="ECO:0000313" key="14">
    <source>
        <dbReference type="Ensembl" id="ENSSGRP00000012895.1"/>
    </source>
</evidence>
<dbReference type="GO" id="GO:0031267">
    <property type="term" value="F:small GTPase binding"/>
    <property type="evidence" value="ECO:0007669"/>
    <property type="project" value="InterPro"/>
</dbReference>
<dbReference type="AlphaFoldDB" id="A0A672KMJ9"/>
<organism evidence="14 15">
    <name type="scientific">Sinocyclocheilus grahami</name>
    <name type="common">Dianchi golden-line fish</name>
    <name type="synonym">Barbus grahami</name>
    <dbReference type="NCBI Taxonomy" id="75366"/>
    <lineage>
        <taxon>Eukaryota</taxon>
        <taxon>Metazoa</taxon>
        <taxon>Chordata</taxon>
        <taxon>Craniata</taxon>
        <taxon>Vertebrata</taxon>
        <taxon>Euteleostomi</taxon>
        <taxon>Actinopterygii</taxon>
        <taxon>Neopterygii</taxon>
        <taxon>Teleostei</taxon>
        <taxon>Ostariophysi</taxon>
        <taxon>Cypriniformes</taxon>
        <taxon>Cyprinidae</taxon>
        <taxon>Cyprininae</taxon>
        <taxon>Sinocyclocheilus</taxon>
    </lineage>
</organism>
<reference evidence="14" key="1">
    <citation type="submission" date="2025-08" db="UniProtKB">
        <authorList>
            <consortium name="Ensembl"/>
        </authorList>
    </citation>
    <scope>IDENTIFICATION</scope>
</reference>